<feature type="transmembrane region" description="Helical" evidence="1">
    <location>
        <begin position="280"/>
        <end position="303"/>
    </location>
</feature>
<feature type="transmembrane region" description="Helical" evidence="1">
    <location>
        <begin position="102"/>
        <end position="123"/>
    </location>
</feature>
<comment type="caution">
    <text evidence="2">The sequence shown here is derived from an EMBL/GenBank/DDBJ whole genome shotgun (WGS) entry which is preliminary data.</text>
</comment>
<gene>
    <name evidence="2" type="ORF">OSTQU699_LOCUS4736</name>
</gene>
<keyword evidence="1" id="KW-1133">Transmembrane helix</keyword>
<organism evidence="2 3">
    <name type="scientific">Ostreobium quekettii</name>
    <dbReference type="NCBI Taxonomy" id="121088"/>
    <lineage>
        <taxon>Eukaryota</taxon>
        <taxon>Viridiplantae</taxon>
        <taxon>Chlorophyta</taxon>
        <taxon>core chlorophytes</taxon>
        <taxon>Ulvophyceae</taxon>
        <taxon>TCBD clade</taxon>
        <taxon>Bryopsidales</taxon>
        <taxon>Ostreobineae</taxon>
        <taxon>Ostreobiaceae</taxon>
        <taxon>Ostreobium</taxon>
    </lineage>
</organism>
<evidence type="ECO:0000313" key="3">
    <source>
        <dbReference type="Proteomes" id="UP000708148"/>
    </source>
</evidence>
<keyword evidence="1" id="KW-0812">Transmembrane</keyword>
<reference evidence="2" key="1">
    <citation type="submission" date="2020-12" db="EMBL/GenBank/DDBJ databases">
        <authorList>
            <person name="Iha C."/>
        </authorList>
    </citation>
    <scope>NUCLEOTIDE SEQUENCE</scope>
</reference>
<dbReference type="AlphaFoldDB" id="A0A8S1IWQ7"/>
<feature type="transmembrane region" description="Helical" evidence="1">
    <location>
        <begin position="143"/>
        <end position="163"/>
    </location>
</feature>
<proteinExistence type="predicted"/>
<dbReference type="EMBL" id="CAJHUC010001008">
    <property type="protein sequence ID" value="CAD7699377.1"/>
    <property type="molecule type" value="Genomic_DNA"/>
</dbReference>
<evidence type="ECO:0000256" key="1">
    <source>
        <dbReference type="SAM" id="Phobius"/>
    </source>
</evidence>
<name>A0A8S1IWQ7_9CHLO</name>
<sequence>MGWTGRLLCLLGARFPDTELERRYRKFRITHYFLRDDGFQAAVRASGICALGVSGLVRSGPTAGTAVIFVMIIAPAVQLAMRSLADRRGRTEAALASYLRQRCAWAAVARTLLCPLVVCTYFLEFFRHSPGSPTTLFRLGAYALYSTGAIVLFGTCLSYPVLLEHHLAIQPLSVLMLAYWRGGPFCREALADDSGPEHMLAAWRALEAGSRQVLAAMYMGEVPAGPEPDPLPACLHVALALHVCVGLAAATYVAWLAEHASRVHFLTASWRVERMGWEPLGGWAILSQLVMGAGCLAVAWPALGMLVLDPGGWDGGEAACDAT</sequence>
<keyword evidence="1" id="KW-0472">Membrane</keyword>
<accession>A0A8S1IWQ7</accession>
<evidence type="ECO:0000313" key="2">
    <source>
        <dbReference type="EMBL" id="CAD7699377.1"/>
    </source>
</evidence>
<keyword evidence="3" id="KW-1185">Reference proteome</keyword>
<feature type="transmembrane region" description="Helical" evidence="1">
    <location>
        <begin position="63"/>
        <end position="81"/>
    </location>
</feature>
<protein>
    <submittedName>
        <fullName evidence="2">Uncharacterized protein</fullName>
    </submittedName>
</protein>
<dbReference type="Proteomes" id="UP000708148">
    <property type="component" value="Unassembled WGS sequence"/>
</dbReference>